<name>A0A6A4Y3N8_9STRA</name>
<dbReference type="PROSITE" id="PS50893">
    <property type="entry name" value="ABC_TRANSPORTER_2"/>
    <property type="match status" value="1"/>
</dbReference>
<dbReference type="PANTHER" id="PTHR24223">
    <property type="entry name" value="ATP-BINDING CASSETTE SUB-FAMILY C"/>
    <property type="match status" value="1"/>
</dbReference>
<dbReference type="CDD" id="cd03250">
    <property type="entry name" value="ABCC_MRP_domain1"/>
    <property type="match status" value="1"/>
</dbReference>
<dbReference type="InterPro" id="IPR003439">
    <property type="entry name" value="ABC_transporter-like_ATP-bd"/>
</dbReference>
<feature type="transmembrane region" description="Helical" evidence="9">
    <location>
        <begin position="243"/>
        <end position="262"/>
    </location>
</feature>
<dbReference type="SMART" id="SM00382">
    <property type="entry name" value="AAA"/>
    <property type="match status" value="1"/>
</dbReference>
<dbReference type="Pfam" id="PF00664">
    <property type="entry name" value="ABC_membrane"/>
    <property type="match status" value="1"/>
</dbReference>
<feature type="non-terminal residue" evidence="12">
    <location>
        <position position="645"/>
    </location>
</feature>
<feature type="transmembrane region" description="Helical" evidence="9">
    <location>
        <begin position="395"/>
        <end position="414"/>
    </location>
</feature>
<dbReference type="Gene3D" id="1.20.1560.10">
    <property type="entry name" value="ABC transporter type 1, transmembrane domain"/>
    <property type="match status" value="1"/>
</dbReference>
<sequence>MRVALTKRSHGPVSGSAPTANQYCPIFEFAMASLTTAYNGVQSPGLEKVESQDTRHPLEAAGPFGFSTFSWVNKLVALGNTRQLHPEDVWKVQDSNSVEPILAQYLAIFEKNERKLLKTFFAIYMPRLVLVGIMQMLSTACTLFGPAYVLPQIIETVQTQPMDWTRAILLVVALYAIQMVGAFLSCHLHFINDVIGIQYTAFMRSILFKKALKLSAKSRRAKNTGDIANMFAVDIMNFVSFSLNLNMVWIVPIQITVVLYMIERQVGWAIYMGLAALVVVLLITMVFGTFIGRAQTLIMKCKDDRMKVISELFGAVQIVKFNAWEEKFSEKILDLRSKEVGAIVSFIKNLIVIVSSMYTAPVLITAVVFATYSIWMDKVLTVSIVFTTLALFKTLQESLIALPSTFITMVYALVSAKRISEVLDMEEINPDNVMTPEKDIEAAKAFAQDETIVAITNGSFGWDAETPLFKNLNWKIHRGEFVVVHGGVGSGKSSLCSILLGEMDKYEGSVFVGGRVAYFAQQSWIQNATIRENILFAKPYDAVKYRKVLDACALTKDMDSFPAGDRTEIGLKGVNLSGGQKARVSLARACYSDADIFVFDAPLSALDAIVANEVFQKCFLGLLKDKTVILVTHNPDVIESPAIDR</sequence>
<evidence type="ECO:0008006" key="13">
    <source>
        <dbReference type="Google" id="ProtNLM"/>
    </source>
</evidence>
<proteinExistence type="predicted"/>
<dbReference type="InterPro" id="IPR036640">
    <property type="entry name" value="ABC1_TM_sf"/>
</dbReference>
<evidence type="ECO:0000256" key="8">
    <source>
        <dbReference type="ARBA" id="ARBA00023136"/>
    </source>
</evidence>
<evidence type="ECO:0000256" key="1">
    <source>
        <dbReference type="ARBA" id="ARBA00004128"/>
    </source>
</evidence>
<dbReference type="Pfam" id="PF00005">
    <property type="entry name" value="ABC_tran"/>
    <property type="match status" value="1"/>
</dbReference>
<accession>A0A6A4Y3N8</accession>
<protein>
    <recommendedName>
        <fullName evidence="13">ABC transmembrane type-1 domain-containing protein</fullName>
    </recommendedName>
</protein>
<evidence type="ECO:0000256" key="6">
    <source>
        <dbReference type="ARBA" id="ARBA00022840"/>
    </source>
</evidence>
<feature type="transmembrane region" description="Helical" evidence="9">
    <location>
        <begin position="128"/>
        <end position="148"/>
    </location>
</feature>
<keyword evidence="6" id="KW-0067">ATP-binding</keyword>
<dbReference type="Gene3D" id="3.40.50.300">
    <property type="entry name" value="P-loop containing nucleotide triphosphate hydrolases"/>
    <property type="match status" value="1"/>
</dbReference>
<dbReference type="AlphaFoldDB" id="A0A6A4Y3N8"/>
<feature type="domain" description="ABC transmembrane type-1" evidence="11">
    <location>
        <begin position="129"/>
        <end position="409"/>
    </location>
</feature>
<evidence type="ECO:0000256" key="5">
    <source>
        <dbReference type="ARBA" id="ARBA00022741"/>
    </source>
</evidence>
<dbReference type="GO" id="GO:0016887">
    <property type="term" value="F:ATP hydrolysis activity"/>
    <property type="evidence" value="ECO:0007669"/>
    <property type="project" value="InterPro"/>
</dbReference>
<dbReference type="EMBL" id="VJMH01006462">
    <property type="protein sequence ID" value="KAF0689342.1"/>
    <property type="molecule type" value="Genomic_DNA"/>
</dbReference>
<dbReference type="GO" id="GO:0005774">
    <property type="term" value="C:vacuolar membrane"/>
    <property type="evidence" value="ECO:0007669"/>
    <property type="project" value="UniProtKB-SubCell"/>
</dbReference>
<dbReference type="GO" id="GO:0140359">
    <property type="term" value="F:ABC-type transporter activity"/>
    <property type="evidence" value="ECO:0007669"/>
    <property type="project" value="InterPro"/>
</dbReference>
<feature type="transmembrane region" description="Helical" evidence="9">
    <location>
        <begin position="350"/>
        <end position="375"/>
    </location>
</feature>
<gene>
    <name evidence="12" type="ORF">As57867_019141</name>
</gene>
<dbReference type="InterPro" id="IPR003593">
    <property type="entry name" value="AAA+_ATPase"/>
</dbReference>
<dbReference type="FunFam" id="3.40.50.300:FF:000997">
    <property type="entry name" value="Multidrug resistance-associated protein 1"/>
    <property type="match status" value="1"/>
</dbReference>
<comment type="subcellular location">
    <subcellularLocation>
        <location evidence="1">Vacuole membrane</location>
        <topology evidence="1">Multi-pass membrane protein</topology>
    </subcellularLocation>
</comment>
<evidence type="ECO:0000259" key="11">
    <source>
        <dbReference type="PROSITE" id="PS50929"/>
    </source>
</evidence>
<dbReference type="InterPro" id="IPR044746">
    <property type="entry name" value="ABCC_6TM_D1"/>
</dbReference>
<reference evidence="12" key="1">
    <citation type="submission" date="2019-06" db="EMBL/GenBank/DDBJ databases">
        <title>Genomics analysis of Aphanomyces spp. identifies a new class of oomycete effector associated with host adaptation.</title>
        <authorList>
            <person name="Gaulin E."/>
        </authorList>
    </citation>
    <scope>NUCLEOTIDE SEQUENCE</scope>
    <source>
        <strain evidence="12">CBS 578.67</strain>
    </source>
</reference>
<keyword evidence="7 9" id="KW-1133">Transmembrane helix</keyword>
<evidence type="ECO:0000256" key="9">
    <source>
        <dbReference type="SAM" id="Phobius"/>
    </source>
</evidence>
<dbReference type="GO" id="GO:0005524">
    <property type="term" value="F:ATP binding"/>
    <property type="evidence" value="ECO:0007669"/>
    <property type="project" value="UniProtKB-KW"/>
</dbReference>
<dbReference type="InterPro" id="IPR050173">
    <property type="entry name" value="ABC_transporter_C-like"/>
</dbReference>
<keyword evidence="5" id="KW-0547">Nucleotide-binding</keyword>
<dbReference type="InterPro" id="IPR011527">
    <property type="entry name" value="ABC1_TM_dom"/>
</dbReference>
<feature type="transmembrane region" description="Helical" evidence="9">
    <location>
        <begin position="268"/>
        <end position="292"/>
    </location>
</feature>
<dbReference type="OrthoDB" id="78956at2759"/>
<dbReference type="SUPFAM" id="SSF90123">
    <property type="entry name" value="ABC transporter transmembrane region"/>
    <property type="match status" value="1"/>
</dbReference>
<evidence type="ECO:0000259" key="10">
    <source>
        <dbReference type="PROSITE" id="PS50893"/>
    </source>
</evidence>
<evidence type="ECO:0000256" key="2">
    <source>
        <dbReference type="ARBA" id="ARBA00022448"/>
    </source>
</evidence>
<keyword evidence="3 9" id="KW-0812">Transmembrane</keyword>
<evidence type="ECO:0000313" key="12">
    <source>
        <dbReference type="EMBL" id="KAF0689342.1"/>
    </source>
</evidence>
<feature type="transmembrane region" description="Helical" evidence="9">
    <location>
        <begin position="168"/>
        <end position="190"/>
    </location>
</feature>
<dbReference type="SUPFAM" id="SSF52540">
    <property type="entry name" value="P-loop containing nucleoside triphosphate hydrolases"/>
    <property type="match status" value="1"/>
</dbReference>
<feature type="domain" description="ABC transporter" evidence="10">
    <location>
        <begin position="447"/>
        <end position="640"/>
    </location>
</feature>
<dbReference type="PANTHER" id="PTHR24223:SF443">
    <property type="entry name" value="MULTIDRUG-RESISTANCE LIKE PROTEIN 1, ISOFORM I"/>
    <property type="match status" value="1"/>
</dbReference>
<keyword evidence="8 9" id="KW-0472">Membrane</keyword>
<keyword evidence="4" id="KW-0677">Repeat</keyword>
<dbReference type="PROSITE" id="PS50929">
    <property type="entry name" value="ABC_TM1F"/>
    <property type="match status" value="1"/>
</dbReference>
<dbReference type="CDD" id="cd18579">
    <property type="entry name" value="ABC_6TM_ABCC_D1"/>
    <property type="match status" value="1"/>
</dbReference>
<evidence type="ECO:0000256" key="3">
    <source>
        <dbReference type="ARBA" id="ARBA00022692"/>
    </source>
</evidence>
<keyword evidence="2" id="KW-0813">Transport</keyword>
<evidence type="ECO:0000256" key="4">
    <source>
        <dbReference type="ARBA" id="ARBA00022737"/>
    </source>
</evidence>
<dbReference type="InterPro" id="IPR027417">
    <property type="entry name" value="P-loop_NTPase"/>
</dbReference>
<evidence type="ECO:0000256" key="7">
    <source>
        <dbReference type="ARBA" id="ARBA00022989"/>
    </source>
</evidence>
<organism evidence="12">
    <name type="scientific">Aphanomyces stellatus</name>
    <dbReference type="NCBI Taxonomy" id="120398"/>
    <lineage>
        <taxon>Eukaryota</taxon>
        <taxon>Sar</taxon>
        <taxon>Stramenopiles</taxon>
        <taxon>Oomycota</taxon>
        <taxon>Saprolegniomycetes</taxon>
        <taxon>Saprolegniales</taxon>
        <taxon>Verrucalvaceae</taxon>
        <taxon>Aphanomyces</taxon>
    </lineage>
</organism>
<comment type="caution">
    <text evidence="12">The sequence shown here is derived from an EMBL/GenBank/DDBJ whole genome shotgun (WGS) entry which is preliminary data.</text>
</comment>